<dbReference type="PROSITE" id="PS50104">
    <property type="entry name" value="TIR"/>
    <property type="match status" value="1"/>
</dbReference>
<evidence type="ECO:0000259" key="1">
    <source>
        <dbReference type="PROSITE" id="PS50104"/>
    </source>
</evidence>
<sequence length="293" mass="34048">MDLNSIRSFNTLFNTINVKGTPAYFSGPRFINLVRTFDPSFPDYQQYMDLRNGKSLSTSRKAYFYDILMSFDEPTRTEIIKLIWQEVEESKNNVNIENKDSEDIFNIFNLTPNTAINPPTPKVINQETIEEQGPIVFISYSWDNEEHKKWVIDLANKLFENGVRVLLDVYELGPGHNMFHFMENSVNKSDKVLIIFTPNYKLKSEKREGGVGFEYSILNTELYKTITTNKKYIPVLRSGTIETSVPNFMQQFIAVDMINDQEFDKKFSELLLSIYDKPQLPKPALGKRPDFIN</sequence>
<dbReference type="Gene3D" id="3.40.50.10140">
    <property type="entry name" value="Toll/interleukin-1 receptor homology (TIR) domain"/>
    <property type="match status" value="1"/>
</dbReference>
<reference evidence="3 4" key="1">
    <citation type="submission" date="2019-09" db="EMBL/GenBank/DDBJ databases">
        <title>Genome sequence of Adhaeribacter sp. M2.</title>
        <authorList>
            <person name="Srinivasan S."/>
        </authorList>
    </citation>
    <scope>NUCLEOTIDE SEQUENCE [LARGE SCALE GENOMIC DNA]</scope>
    <source>
        <strain evidence="3 4">M2</strain>
    </source>
</reference>
<dbReference type="SUPFAM" id="SSF52200">
    <property type="entry name" value="Toll/Interleukin receptor TIR domain"/>
    <property type="match status" value="1"/>
</dbReference>
<dbReference type="Proteomes" id="UP000326570">
    <property type="component" value="Unassembled WGS sequence"/>
</dbReference>
<dbReference type="InterPro" id="IPR013568">
    <property type="entry name" value="SEFIR_dom"/>
</dbReference>
<feature type="domain" description="SEFIR" evidence="2">
    <location>
        <begin position="133"/>
        <end position="266"/>
    </location>
</feature>
<feature type="domain" description="TIR" evidence="1">
    <location>
        <begin position="132"/>
        <end position="271"/>
    </location>
</feature>
<protein>
    <submittedName>
        <fullName evidence="3">TIR domain-containing protein</fullName>
    </submittedName>
</protein>
<evidence type="ECO:0000313" key="3">
    <source>
        <dbReference type="EMBL" id="KAA9345690.1"/>
    </source>
</evidence>
<dbReference type="EMBL" id="VTWT01000001">
    <property type="protein sequence ID" value="KAA9345690.1"/>
    <property type="molecule type" value="Genomic_DNA"/>
</dbReference>
<gene>
    <name evidence="3" type="ORF">F0P94_00970</name>
</gene>
<dbReference type="AlphaFoldDB" id="A0A5N1J4S5"/>
<name>A0A5N1J4S5_9BACT</name>
<organism evidence="3 4">
    <name type="scientific">Adhaeribacter soli</name>
    <dbReference type="NCBI Taxonomy" id="2607655"/>
    <lineage>
        <taxon>Bacteria</taxon>
        <taxon>Pseudomonadati</taxon>
        <taxon>Bacteroidota</taxon>
        <taxon>Cytophagia</taxon>
        <taxon>Cytophagales</taxon>
        <taxon>Hymenobacteraceae</taxon>
        <taxon>Adhaeribacter</taxon>
    </lineage>
</organism>
<dbReference type="PROSITE" id="PS51534">
    <property type="entry name" value="SEFIR"/>
    <property type="match status" value="1"/>
</dbReference>
<comment type="caution">
    <text evidence="3">The sequence shown here is derived from an EMBL/GenBank/DDBJ whole genome shotgun (WGS) entry which is preliminary data.</text>
</comment>
<keyword evidence="4" id="KW-1185">Reference proteome</keyword>
<dbReference type="RefSeq" id="WP_150901833.1">
    <property type="nucleotide sequence ID" value="NZ_VTWT01000001.1"/>
</dbReference>
<proteinExistence type="predicted"/>
<evidence type="ECO:0000259" key="2">
    <source>
        <dbReference type="PROSITE" id="PS51534"/>
    </source>
</evidence>
<accession>A0A5N1J4S5</accession>
<evidence type="ECO:0000313" key="4">
    <source>
        <dbReference type="Proteomes" id="UP000326570"/>
    </source>
</evidence>
<dbReference type="InterPro" id="IPR000157">
    <property type="entry name" value="TIR_dom"/>
</dbReference>
<dbReference type="InterPro" id="IPR035897">
    <property type="entry name" value="Toll_tir_struct_dom_sf"/>
</dbReference>
<dbReference type="GO" id="GO:0007165">
    <property type="term" value="P:signal transduction"/>
    <property type="evidence" value="ECO:0007669"/>
    <property type="project" value="InterPro"/>
</dbReference>
<dbReference type="Pfam" id="PF13676">
    <property type="entry name" value="TIR_2"/>
    <property type="match status" value="1"/>
</dbReference>